<organism evidence="2 3">
    <name type="scientific">Deinococcus sonorensis</name>
    <dbReference type="NCBI Taxonomy" id="309891"/>
    <lineage>
        <taxon>Bacteria</taxon>
        <taxon>Thermotogati</taxon>
        <taxon>Deinococcota</taxon>
        <taxon>Deinococci</taxon>
        <taxon>Deinococcales</taxon>
        <taxon>Deinococcaceae</taxon>
        <taxon>Deinococcus</taxon>
    </lineage>
</organism>
<dbReference type="EMBL" id="JBHSEG010000008">
    <property type="protein sequence ID" value="MFC4455161.1"/>
    <property type="molecule type" value="Genomic_DNA"/>
</dbReference>
<keyword evidence="3" id="KW-1185">Reference proteome</keyword>
<proteinExistence type="predicted"/>
<reference evidence="3" key="1">
    <citation type="journal article" date="2019" name="Int. J. Syst. Evol. Microbiol.">
        <title>The Global Catalogue of Microorganisms (GCM) 10K type strain sequencing project: providing services to taxonomists for standard genome sequencing and annotation.</title>
        <authorList>
            <consortium name="The Broad Institute Genomics Platform"/>
            <consortium name="The Broad Institute Genome Sequencing Center for Infectious Disease"/>
            <person name="Wu L."/>
            <person name="Ma J."/>
        </authorList>
    </citation>
    <scope>NUCLEOTIDE SEQUENCE [LARGE SCALE GENOMIC DNA]</scope>
    <source>
        <strain evidence="3">CCUG 39970</strain>
    </source>
</reference>
<dbReference type="InterPro" id="IPR051162">
    <property type="entry name" value="T4SS_component"/>
</dbReference>
<dbReference type="SUPFAM" id="SSF52540">
    <property type="entry name" value="P-loop containing nucleoside triphosphate hydrolases"/>
    <property type="match status" value="1"/>
</dbReference>
<evidence type="ECO:0000313" key="3">
    <source>
        <dbReference type="Proteomes" id="UP001595939"/>
    </source>
</evidence>
<feature type="domain" description="TraG P-loop" evidence="1">
    <location>
        <begin position="462"/>
        <end position="854"/>
    </location>
</feature>
<dbReference type="Proteomes" id="UP001595939">
    <property type="component" value="Unassembled WGS sequence"/>
</dbReference>
<name>A0ABV8Y9X7_9DEIO</name>
<dbReference type="Gene3D" id="1.10.8.730">
    <property type="match status" value="1"/>
</dbReference>
<dbReference type="Pfam" id="PF19044">
    <property type="entry name" value="P-loop_TraG"/>
    <property type="match status" value="1"/>
</dbReference>
<dbReference type="PANTHER" id="PTHR30121:SF6">
    <property type="entry name" value="SLR6007 PROTEIN"/>
    <property type="match status" value="1"/>
</dbReference>
<evidence type="ECO:0000259" key="1">
    <source>
        <dbReference type="Pfam" id="PF19044"/>
    </source>
</evidence>
<comment type="caution">
    <text evidence="2">The sequence shown here is derived from an EMBL/GenBank/DDBJ whole genome shotgun (WGS) entry which is preliminary data.</text>
</comment>
<dbReference type="PANTHER" id="PTHR30121">
    <property type="entry name" value="UNCHARACTERIZED PROTEIN YJGR-RELATED"/>
    <property type="match status" value="1"/>
</dbReference>
<accession>A0ABV8Y9X7</accession>
<dbReference type="InterPro" id="IPR043964">
    <property type="entry name" value="P-loop_TraG"/>
</dbReference>
<evidence type="ECO:0000313" key="2">
    <source>
        <dbReference type="EMBL" id="MFC4455161.1"/>
    </source>
</evidence>
<dbReference type="Gene3D" id="3.40.50.300">
    <property type="entry name" value="P-loop containing nucleotide triphosphate hydrolases"/>
    <property type="match status" value="1"/>
</dbReference>
<dbReference type="RefSeq" id="WP_380129879.1">
    <property type="nucleotide sequence ID" value="NZ_JBHSEG010000008.1"/>
</dbReference>
<protein>
    <submittedName>
        <fullName evidence="2">VirB4 family type IV secretion system protein</fullName>
    </submittedName>
</protein>
<sequence length="856" mass="94740">MTQTKPPPATPYQQNPRESLTQRLMYWGMHGDAVFTRHGGVEIGVEILLPSGIGVTDAERERLSTSLREVLTGYVPEGCRLRLMVGCSRLPSGDVLEPAYEEVYENGLLAELAAQQREQVTNDRLRGGLRQWRYSLLLRLPGRPRGRLSRSPVPYTPQTIRAVVERAQLAREQLMAGMQLAGFQARAMTAQESFELIWRYFNPGLASASPPSYSSEALPPNLMPSDLRRQPTLQTRSLREQVAHSEVDASRIDALVVGDRFVFTVNLIGAPTSTYAGMVEQTLIRLGHHTFWYVLDCVHEVQSRRRTNINTNAAGAMVNATDPSASIGGMPDVGNAAVLDQLQQTIYRLEANREHIYRFGIAFVVVTDSPQEREQAAERAATELNGLGGGRALVGTVQNVRQYFDHLAPFSGKDSIFLFDAFSANVADLLPLTGPYRGSEQPVLVLRSRQGTQVGLNPSDDTLNYGTLVIGGSGSGKTMLVQRFLLSLRMLGAGAIIVDQKEDYRTFVELMDGQFINFSPNETVTQLQPDGQVLDVPVRYNAFAWPDDPAELETQKSFALAFVAVLLGQSLIGERQTVMVYAIEQLYRTAAQRRSEGTPVSPTLSDLISTLRTMSSLGGSETMRPHLIELADEMRTSLLTYSGDTVYGRFLDGQSTIDLEKALVYFNISSLRDNATLKPIALMLIMRLIWRKARQDTQVKVPVIEELGVLLQIPEARDFVNALFKLIRAYNGWPVAVSQEVADFEQAGGLINNMSQVLIGRVSPQEASRIVELFHLDPAVEDLINSLGGVKGMMREYLLLRFTQSGVSGDVVQYAPTRGEYWTFTSNPEDKALRERAIRDHGGNVGAAIRTLSRNG</sequence>
<gene>
    <name evidence="2" type="ORF">ACFO0P_15390</name>
</gene>
<dbReference type="InterPro" id="IPR027417">
    <property type="entry name" value="P-loop_NTPase"/>
</dbReference>